<name>A0A4R0WR51_9BURK</name>
<evidence type="ECO:0000313" key="2">
    <source>
        <dbReference type="Proteomes" id="UP000294200"/>
    </source>
</evidence>
<sequence length="67" mass="7850">MLTHGCIKKMQKADMTEVDRTNRARIAFGEIRLRKKHARKIDRDVADANLSWFSHLESAHIDEVKME</sequence>
<reference evidence="1 2" key="1">
    <citation type="submission" date="2017-02" db="EMBL/GenBank/DDBJ databases">
        <title>Paraburkholderia sophoroidis sp. nov. and Paraburkholderia steynii sp. nov. rhizobial symbionts of the fynbos legume Hypocalyptus sophoroides.</title>
        <authorList>
            <person name="Steenkamp E.T."/>
            <person name="Beukes C.W."/>
            <person name="Van Zyl E."/>
            <person name="Avontuur J."/>
            <person name="Chan W.Y."/>
            <person name="Hassen A."/>
            <person name="Palmer M."/>
            <person name="Mthombeni L."/>
            <person name="Phalane F."/>
            <person name="Sereme K."/>
            <person name="Venter S.N."/>
        </authorList>
    </citation>
    <scope>NUCLEOTIDE SEQUENCE [LARGE SCALE GENOMIC DNA]</scope>
    <source>
        <strain evidence="1 2">HC1.1ba</strain>
    </source>
</reference>
<gene>
    <name evidence="1" type="ORF">BZM27_54860</name>
</gene>
<dbReference type="Proteomes" id="UP000294200">
    <property type="component" value="Unassembled WGS sequence"/>
</dbReference>
<proteinExistence type="predicted"/>
<accession>A0A4R0WR51</accession>
<dbReference type="AlphaFoldDB" id="A0A4R0WR51"/>
<protein>
    <submittedName>
        <fullName evidence="1">Uncharacterized protein</fullName>
    </submittedName>
</protein>
<keyword evidence="2" id="KW-1185">Reference proteome</keyword>
<comment type="caution">
    <text evidence="1">The sequence shown here is derived from an EMBL/GenBank/DDBJ whole genome shotgun (WGS) entry which is preliminary data.</text>
</comment>
<evidence type="ECO:0000313" key="1">
    <source>
        <dbReference type="EMBL" id="TCF99772.1"/>
    </source>
</evidence>
<dbReference type="EMBL" id="MWML01001050">
    <property type="protein sequence ID" value="TCF99772.1"/>
    <property type="molecule type" value="Genomic_DNA"/>
</dbReference>
<organism evidence="1 2">
    <name type="scientific">Paraburkholderia steynii</name>
    <dbReference type="NCBI Taxonomy" id="1245441"/>
    <lineage>
        <taxon>Bacteria</taxon>
        <taxon>Pseudomonadati</taxon>
        <taxon>Pseudomonadota</taxon>
        <taxon>Betaproteobacteria</taxon>
        <taxon>Burkholderiales</taxon>
        <taxon>Burkholderiaceae</taxon>
        <taxon>Paraburkholderia</taxon>
    </lineage>
</organism>
<feature type="non-terminal residue" evidence="1">
    <location>
        <position position="67"/>
    </location>
</feature>